<comment type="caution">
    <text evidence="2">The sequence shown here is derived from an EMBL/GenBank/DDBJ whole genome shotgun (WGS) entry which is preliminary data.</text>
</comment>
<organism evidence="2 3">
    <name type="scientific">Symbiodinium natans</name>
    <dbReference type="NCBI Taxonomy" id="878477"/>
    <lineage>
        <taxon>Eukaryota</taxon>
        <taxon>Sar</taxon>
        <taxon>Alveolata</taxon>
        <taxon>Dinophyceae</taxon>
        <taxon>Suessiales</taxon>
        <taxon>Symbiodiniaceae</taxon>
        <taxon>Symbiodinium</taxon>
    </lineage>
</organism>
<reference evidence="2" key="1">
    <citation type="submission" date="2021-02" db="EMBL/GenBank/DDBJ databases">
        <authorList>
            <person name="Dougan E. K."/>
            <person name="Rhodes N."/>
            <person name="Thang M."/>
            <person name="Chan C."/>
        </authorList>
    </citation>
    <scope>NUCLEOTIDE SEQUENCE</scope>
</reference>
<name>A0A812SWV2_9DINO</name>
<protein>
    <submittedName>
        <fullName evidence="2">Uncharacterized protein</fullName>
    </submittedName>
</protein>
<accession>A0A812SWV2</accession>
<evidence type="ECO:0000313" key="3">
    <source>
        <dbReference type="Proteomes" id="UP000604046"/>
    </source>
</evidence>
<proteinExistence type="predicted"/>
<feature type="compositionally biased region" description="Polar residues" evidence="1">
    <location>
        <begin position="83"/>
        <end position="97"/>
    </location>
</feature>
<keyword evidence="3" id="KW-1185">Reference proteome</keyword>
<feature type="compositionally biased region" description="Low complexity" evidence="1">
    <location>
        <begin position="98"/>
        <end position="110"/>
    </location>
</feature>
<dbReference type="AlphaFoldDB" id="A0A812SWV2"/>
<feature type="region of interest" description="Disordered" evidence="1">
    <location>
        <begin position="40"/>
        <end position="147"/>
    </location>
</feature>
<dbReference type="OrthoDB" id="444236at2759"/>
<evidence type="ECO:0000256" key="1">
    <source>
        <dbReference type="SAM" id="MobiDB-lite"/>
    </source>
</evidence>
<feature type="compositionally biased region" description="Low complexity" evidence="1">
    <location>
        <begin position="137"/>
        <end position="147"/>
    </location>
</feature>
<dbReference type="Proteomes" id="UP000604046">
    <property type="component" value="Unassembled WGS sequence"/>
</dbReference>
<evidence type="ECO:0000313" key="2">
    <source>
        <dbReference type="EMBL" id="CAE7495171.1"/>
    </source>
</evidence>
<gene>
    <name evidence="2" type="ORF">SNAT2548_LOCUS27740</name>
</gene>
<sequence length="177" mass="18665">MEALLAQGGVVQLGDVGRSSTLPSGDLLMKRSVTHQAFGPPYRAFKSEPAKPPRPNLFLPGRNHPPSTAYRSEFTDPGAQRPETPSAQRPSTATARLQSASGAAQPAAPRKPARCQSAPAGGRKPVSPPSEDWGEGSSTTASVAPRPASAVARLQALLCRNEEIFKVRRACYLSPGQ</sequence>
<dbReference type="EMBL" id="CAJNDS010002486">
    <property type="protein sequence ID" value="CAE7495171.1"/>
    <property type="molecule type" value="Genomic_DNA"/>
</dbReference>